<dbReference type="PROSITE" id="PS50035">
    <property type="entry name" value="PLD"/>
    <property type="match status" value="2"/>
</dbReference>
<dbReference type="InterPro" id="IPR016555">
    <property type="entry name" value="PLipase_D_euk"/>
</dbReference>
<proteinExistence type="predicted"/>
<evidence type="ECO:0000256" key="5">
    <source>
        <dbReference type="ARBA" id="ARBA00023098"/>
    </source>
</evidence>
<sequence length="888" mass="100320">MSFLDQAKSRFDSFAADAKRALGDIKGVFENEVHSHTKFGEICHKHHLHTADNRYLSFAAPRGGNHTKWYVDGCGYFWAVSEAIERAQESIWILDWWLSPELYLRRPPSANEKYRLDRMLLAAAERGVKVNIIVYKEVEAVLTLDSAHTKHALEVHPNIAVFRHPDHAPNGQVLESEIRSTFKNFSFKAFDLSKLPSESLKKLYGVNDDVVLYWAHHEKLCLIDGAVAFMGGLDLCFGRWDVNQHPIADAHPSNLDDIVFPGQDFNNARIYDFANVSNWEQNKLDRTKNSRMGWSDLSISLQGPVVEDLKAHFVQRWNFIYYEKYDVRKDERYTPLTMKDASGEDDPYYRHDGVRAKTFGTLPDDPDAIVQHHRYLPGGVGSIYDRVHTGLNKGLEMIGGGEHPHGQHHAGVSVQLVRSCTRWSHGVATEHSIANAYIEIIGKSQHFIYIENQFFITATDDAQHPVMNKIGAAIVDRVLRAHQAGENYKVIVCIPSVPGFAGDLHDDDALGTRAIMEFQYFSICRGGNSIIEKLQKAGVPDVSKYVRFYNLRNYDRINAGQVLDQVQQSSGVSYEDARREHDDMVGAGYSDRGEQTGATPGQHHDNYDRYQQATQKLSGVAGSKYDTVSACYENNGPSIKEIPWAGSKEAEMDAFVSEELYIHTKILIADDRVVICGSANLNDRSQLGTHDSEIAVVIEDPTPVDSMMDGQPYQASKFAASLRRQIFRKHLGLLPAQDWTKPNANFTPVSTELNVYDWGSPSDLLVQDVLSHNFSNLWNGTAKTNTEIFAKAFHAVPDDHVRNWKDYQQFYGQYFLSPSPKDEKNKKPSKYPYGHVVKEEFPGGVDELKEWLNRVHGNLVEMPLSFMDGVDFAKEGLELNALTEVIYT</sequence>
<dbReference type="SMART" id="SM00155">
    <property type="entry name" value="PLDc"/>
    <property type="match status" value="2"/>
</dbReference>
<dbReference type="PANTHER" id="PTHR18896:SF186">
    <property type="entry name" value="PHOSPHOLIPASE D"/>
    <property type="match status" value="1"/>
</dbReference>
<dbReference type="GO" id="GO:0006654">
    <property type="term" value="P:phosphatidic acid biosynthetic process"/>
    <property type="evidence" value="ECO:0007669"/>
    <property type="project" value="InterPro"/>
</dbReference>
<evidence type="ECO:0000256" key="2">
    <source>
        <dbReference type="ARBA" id="ARBA00022737"/>
    </source>
</evidence>
<feature type="domain" description="PLD phosphodiesterase" evidence="6">
    <location>
        <begin position="658"/>
        <end position="685"/>
    </location>
</feature>
<evidence type="ECO:0000256" key="3">
    <source>
        <dbReference type="ARBA" id="ARBA00022801"/>
    </source>
</evidence>
<keyword evidence="3" id="KW-0378">Hydrolase</keyword>
<dbReference type="SUPFAM" id="SSF56024">
    <property type="entry name" value="Phospholipase D/nuclease"/>
    <property type="match status" value="2"/>
</dbReference>
<dbReference type="EC" id="3.1.4.4" evidence="1"/>
<dbReference type="STRING" id="5539.A0A3E2GXQ6"/>
<keyword evidence="5" id="KW-0443">Lipid metabolism</keyword>
<evidence type="ECO:0000256" key="1">
    <source>
        <dbReference type="ARBA" id="ARBA00012027"/>
    </source>
</evidence>
<evidence type="ECO:0000256" key="4">
    <source>
        <dbReference type="ARBA" id="ARBA00022963"/>
    </source>
</evidence>
<reference evidence="7 8" key="1">
    <citation type="submission" date="2018-05" db="EMBL/GenBank/DDBJ databases">
        <title>Draft genome sequence of Scytalidium lignicola DSM 105466, a ubiquitous saprotrophic fungus.</title>
        <authorList>
            <person name="Buettner E."/>
            <person name="Gebauer A.M."/>
            <person name="Hofrichter M."/>
            <person name="Liers C."/>
            <person name="Kellner H."/>
        </authorList>
    </citation>
    <scope>NUCLEOTIDE SEQUENCE [LARGE SCALE GENOMIC DNA]</scope>
    <source>
        <strain evidence="7 8">DSM 105466</strain>
    </source>
</reference>
<feature type="domain" description="PLD phosphodiesterase" evidence="6">
    <location>
        <begin position="212"/>
        <end position="239"/>
    </location>
</feature>
<dbReference type="CDD" id="cd09141">
    <property type="entry name" value="PLDc_vPLD1_2_yPLD_like_2"/>
    <property type="match status" value="1"/>
</dbReference>
<dbReference type="PIRSF" id="PIRSF009376">
    <property type="entry name" value="Phospholipase_D_euk"/>
    <property type="match status" value="1"/>
</dbReference>
<name>A0A3E2GXQ6_SCYLI</name>
<keyword evidence="8" id="KW-1185">Reference proteome</keyword>
<dbReference type="AlphaFoldDB" id="A0A3E2GXQ6"/>
<gene>
    <name evidence="7" type="ORF">B7463_g10457</name>
</gene>
<dbReference type="InterPro" id="IPR015679">
    <property type="entry name" value="PLipase_D_fam"/>
</dbReference>
<dbReference type="EMBL" id="NCSJ02000298">
    <property type="protein sequence ID" value="RFU25888.1"/>
    <property type="molecule type" value="Genomic_DNA"/>
</dbReference>
<dbReference type="Gene3D" id="3.30.870.10">
    <property type="entry name" value="Endonuclease Chain A"/>
    <property type="match status" value="3"/>
</dbReference>
<comment type="caution">
    <text evidence="7">The sequence shown here is derived from an EMBL/GenBank/DDBJ whole genome shotgun (WGS) entry which is preliminary data.</text>
</comment>
<dbReference type="InterPro" id="IPR025202">
    <property type="entry name" value="PLD-like_dom"/>
</dbReference>
<dbReference type="GO" id="GO:0035556">
    <property type="term" value="P:intracellular signal transduction"/>
    <property type="evidence" value="ECO:0007669"/>
    <property type="project" value="InterPro"/>
</dbReference>
<keyword evidence="2" id="KW-0677">Repeat</keyword>
<accession>A0A3E2GXQ6</accession>
<dbReference type="PANTHER" id="PTHR18896">
    <property type="entry name" value="PHOSPHOLIPASE D"/>
    <property type="match status" value="1"/>
</dbReference>
<dbReference type="InterPro" id="IPR001736">
    <property type="entry name" value="PLipase_D/transphosphatidylase"/>
</dbReference>
<feature type="non-terminal residue" evidence="7">
    <location>
        <position position="888"/>
    </location>
</feature>
<keyword evidence="4" id="KW-0442">Lipid degradation</keyword>
<dbReference type="GO" id="GO:0004630">
    <property type="term" value="F:phospholipase D activity"/>
    <property type="evidence" value="ECO:0007669"/>
    <property type="project" value="UniProtKB-EC"/>
</dbReference>
<dbReference type="Pfam" id="PF13091">
    <property type="entry name" value="PLDc_2"/>
    <property type="match status" value="1"/>
</dbReference>
<evidence type="ECO:0000313" key="7">
    <source>
        <dbReference type="EMBL" id="RFU25888.1"/>
    </source>
</evidence>
<organism evidence="7 8">
    <name type="scientific">Scytalidium lignicola</name>
    <name type="common">Hyphomycete</name>
    <dbReference type="NCBI Taxonomy" id="5539"/>
    <lineage>
        <taxon>Eukaryota</taxon>
        <taxon>Fungi</taxon>
        <taxon>Dikarya</taxon>
        <taxon>Ascomycota</taxon>
        <taxon>Pezizomycotina</taxon>
        <taxon>Leotiomycetes</taxon>
        <taxon>Leotiomycetes incertae sedis</taxon>
        <taxon>Scytalidium</taxon>
    </lineage>
</organism>
<dbReference type="OMA" id="ILYWAHH"/>
<protein>
    <recommendedName>
        <fullName evidence="1">phospholipase D</fullName>
        <ecNumber evidence="1">3.1.4.4</ecNumber>
    </recommendedName>
</protein>
<dbReference type="OrthoDB" id="14911at2759"/>
<dbReference type="Proteomes" id="UP000258309">
    <property type="component" value="Unassembled WGS sequence"/>
</dbReference>
<feature type="non-terminal residue" evidence="7">
    <location>
        <position position="1"/>
    </location>
</feature>
<evidence type="ECO:0000313" key="8">
    <source>
        <dbReference type="Proteomes" id="UP000258309"/>
    </source>
</evidence>
<evidence type="ECO:0000259" key="6">
    <source>
        <dbReference type="PROSITE" id="PS50035"/>
    </source>
</evidence>
<dbReference type="CDD" id="cd09138">
    <property type="entry name" value="PLDc_vPLD1_2_yPLD_like_1"/>
    <property type="match status" value="1"/>
</dbReference>
<dbReference type="FunFam" id="3.30.870.10:FF:000032">
    <property type="entry name" value="Phospholipase"/>
    <property type="match status" value="1"/>
</dbReference>
<dbReference type="GO" id="GO:0009395">
    <property type="term" value="P:phospholipid catabolic process"/>
    <property type="evidence" value="ECO:0007669"/>
    <property type="project" value="TreeGrafter"/>
</dbReference>